<dbReference type="InterPro" id="IPR006127">
    <property type="entry name" value="ZnuA-like"/>
</dbReference>
<dbReference type="EMBL" id="LK995481">
    <property type="protein sequence ID" value="CED90663.1"/>
    <property type="molecule type" value="Genomic_DNA"/>
</dbReference>
<dbReference type="GO" id="GO:0030001">
    <property type="term" value="P:metal ion transport"/>
    <property type="evidence" value="ECO:0007669"/>
    <property type="project" value="InterPro"/>
</dbReference>
<reference evidence="7" key="1">
    <citation type="submission" date="2014-07" db="EMBL/GenBank/DDBJ databases">
        <authorList>
            <person name="Zhang J.E."/>
            <person name="Yang H."/>
            <person name="Guo J."/>
            <person name="Deng Z."/>
            <person name="Luo H."/>
            <person name="Luo M."/>
            <person name="Zhao B."/>
        </authorList>
    </citation>
    <scope>NUCLEOTIDE SEQUENCE</scope>
    <source>
        <strain evidence="7">AM4</strain>
    </source>
</reference>
<name>A0A1L7RNH5_9ACTO</name>
<dbReference type="SUPFAM" id="SSF53807">
    <property type="entry name" value="Helical backbone' metal receptor"/>
    <property type="match status" value="1"/>
</dbReference>
<dbReference type="InterPro" id="IPR006129">
    <property type="entry name" value="AdhesinB"/>
</dbReference>
<evidence type="ECO:0000256" key="3">
    <source>
        <dbReference type="ARBA" id="ARBA00022729"/>
    </source>
</evidence>
<evidence type="ECO:0000313" key="7">
    <source>
        <dbReference type="EMBL" id="CED90663.1"/>
    </source>
</evidence>
<keyword evidence="2 4" id="KW-0813">Transport</keyword>
<protein>
    <submittedName>
        <fullName evidence="7">Metal ABC super ATP binding cassette transporter, binding protein</fullName>
    </submittedName>
</protein>
<dbReference type="AlphaFoldDB" id="A0A1L7RNH5"/>
<evidence type="ECO:0000256" key="4">
    <source>
        <dbReference type="RuleBase" id="RU003512"/>
    </source>
</evidence>
<evidence type="ECO:0000256" key="5">
    <source>
        <dbReference type="SAM" id="MobiDB-lite"/>
    </source>
</evidence>
<dbReference type="Gene3D" id="3.40.50.1980">
    <property type="entry name" value="Nitrogenase molybdenum iron protein domain"/>
    <property type="match status" value="2"/>
</dbReference>
<comment type="similarity">
    <text evidence="1 4">Belongs to the bacterial solute-binding protein 9 family.</text>
</comment>
<feature type="signal peptide" evidence="6">
    <location>
        <begin position="1"/>
        <end position="36"/>
    </location>
</feature>
<dbReference type="PRINTS" id="PR00690">
    <property type="entry name" value="ADHESNFAMILY"/>
</dbReference>
<evidence type="ECO:0000256" key="1">
    <source>
        <dbReference type="ARBA" id="ARBA00011028"/>
    </source>
</evidence>
<accession>A0A1L7RNH5</accession>
<feature type="chain" id="PRO_5013063790" evidence="6">
    <location>
        <begin position="37"/>
        <end position="330"/>
    </location>
</feature>
<keyword evidence="3 6" id="KW-0732">Signal</keyword>
<dbReference type="PANTHER" id="PTHR42953">
    <property type="entry name" value="HIGH-AFFINITY ZINC UPTAKE SYSTEM PROTEIN ZNUA-RELATED"/>
    <property type="match status" value="1"/>
</dbReference>
<organism evidence="7">
    <name type="scientific">Actinomyces succiniciruminis</name>
    <dbReference type="NCBI Taxonomy" id="1522002"/>
    <lineage>
        <taxon>Bacteria</taxon>
        <taxon>Bacillati</taxon>
        <taxon>Actinomycetota</taxon>
        <taxon>Actinomycetes</taxon>
        <taxon>Actinomycetales</taxon>
        <taxon>Actinomycetaceae</taxon>
        <taxon>Actinomyces</taxon>
    </lineage>
</organism>
<dbReference type="PRINTS" id="PR00691">
    <property type="entry name" value="ADHESINB"/>
</dbReference>
<dbReference type="PANTHER" id="PTHR42953:SF3">
    <property type="entry name" value="HIGH-AFFINITY ZINC UPTAKE SYSTEM PROTEIN ZNUA"/>
    <property type="match status" value="1"/>
</dbReference>
<proteinExistence type="inferred from homology"/>
<evidence type="ECO:0000256" key="2">
    <source>
        <dbReference type="ARBA" id="ARBA00022448"/>
    </source>
</evidence>
<dbReference type="PROSITE" id="PS51257">
    <property type="entry name" value="PROKAR_LIPOPROTEIN"/>
    <property type="match status" value="1"/>
</dbReference>
<dbReference type="InterPro" id="IPR050492">
    <property type="entry name" value="Bact_metal-bind_prot9"/>
</dbReference>
<gene>
    <name evidence="7" type="ORF">AAM4_0831</name>
</gene>
<dbReference type="GO" id="GO:0046872">
    <property type="term" value="F:metal ion binding"/>
    <property type="evidence" value="ECO:0007669"/>
    <property type="project" value="InterPro"/>
</dbReference>
<dbReference type="GO" id="GO:0007155">
    <property type="term" value="P:cell adhesion"/>
    <property type="evidence" value="ECO:0007669"/>
    <property type="project" value="InterPro"/>
</dbReference>
<dbReference type="InterPro" id="IPR006128">
    <property type="entry name" value="Lipoprotein_PsaA-like"/>
</dbReference>
<evidence type="ECO:0000256" key="6">
    <source>
        <dbReference type="SAM" id="SignalP"/>
    </source>
</evidence>
<feature type="region of interest" description="Disordered" evidence="5">
    <location>
        <begin position="137"/>
        <end position="163"/>
    </location>
</feature>
<sequence>MNVSLRPRRRPRARRTLAALSAVALGLTGLSLTACSADSTDDDAAGDTLSVAASFYPIQYLAEAIGGDNVTVTSITPTNVEPHDYELAPKDVTALSSTDLVAYVPGFQPSLDDALAEVAGPTVVDLSEAVDLVPHDGVEHDDEADDAHESTQADDGADAATTDPHFWLDPVRMQSAAQAIETALAQADPDHAADYQANLAELTEALGGLDGDFSTGLAQCERTTFVTAHAAFGYLAERYGLTQASVSGIDPESEPSPAELATVKQVVQETGTTTIFTEELVSPKTAEALAAETGATTAVLNPLESAPESGDYADAMSANLQALRTALACE</sequence>
<dbReference type="Pfam" id="PF01297">
    <property type="entry name" value="ZnuA"/>
    <property type="match status" value="1"/>
</dbReference>